<gene>
    <name evidence="7" type="ORF">DDR33_19435</name>
</gene>
<dbReference type="Gene3D" id="2.40.420.20">
    <property type="match status" value="1"/>
</dbReference>
<dbReference type="InterPro" id="IPR058627">
    <property type="entry name" value="MdtA-like_C"/>
</dbReference>
<dbReference type="InterPro" id="IPR058790">
    <property type="entry name" value="BSH_CusB"/>
</dbReference>
<dbReference type="OrthoDB" id="9806939at2"/>
<keyword evidence="8" id="KW-1185">Reference proteome</keyword>
<dbReference type="InterPro" id="IPR006143">
    <property type="entry name" value="RND_pump_MFP"/>
</dbReference>
<evidence type="ECO:0000259" key="3">
    <source>
        <dbReference type="Pfam" id="PF19335"/>
    </source>
</evidence>
<dbReference type="RefSeq" id="WP_109417460.1">
    <property type="nucleotide sequence ID" value="NZ_QEAS01000018.1"/>
</dbReference>
<dbReference type="GO" id="GO:0060003">
    <property type="term" value="P:copper ion export"/>
    <property type="evidence" value="ECO:0007669"/>
    <property type="project" value="TreeGrafter"/>
</dbReference>
<dbReference type="Pfam" id="PF25954">
    <property type="entry name" value="Beta-barrel_RND_2"/>
    <property type="match status" value="1"/>
</dbReference>
<feature type="domain" description="CusB-like barrel-sandwich hybrid" evidence="4">
    <location>
        <begin position="113"/>
        <end position="236"/>
    </location>
</feature>
<evidence type="ECO:0000256" key="1">
    <source>
        <dbReference type="ARBA" id="ARBA00009477"/>
    </source>
</evidence>
<dbReference type="GO" id="GO:0030313">
    <property type="term" value="C:cell envelope"/>
    <property type="evidence" value="ECO:0007669"/>
    <property type="project" value="TreeGrafter"/>
</dbReference>
<dbReference type="PANTHER" id="PTHR30097:SF4">
    <property type="entry name" value="SLR6042 PROTEIN"/>
    <property type="match status" value="1"/>
</dbReference>
<dbReference type="NCBIfam" id="TIGR01730">
    <property type="entry name" value="RND_mfp"/>
    <property type="match status" value="1"/>
</dbReference>
<evidence type="ECO:0000259" key="5">
    <source>
        <dbReference type="Pfam" id="PF25954"/>
    </source>
</evidence>
<dbReference type="PANTHER" id="PTHR30097">
    <property type="entry name" value="CATION EFFLUX SYSTEM PROTEIN CUSB"/>
    <property type="match status" value="1"/>
</dbReference>
<accession>A0A2U2PC95</accession>
<feature type="domain" description="Multidrug resistance protein MdtA-like C-terminal permuted SH3" evidence="6">
    <location>
        <begin position="324"/>
        <end position="379"/>
    </location>
</feature>
<feature type="domain" description="Heavy metal binding" evidence="3">
    <location>
        <begin position="37"/>
        <end position="64"/>
    </location>
</feature>
<evidence type="ECO:0000256" key="2">
    <source>
        <dbReference type="ARBA" id="ARBA00022448"/>
    </source>
</evidence>
<evidence type="ECO:0000313" key="8">
    <source>
        <dbReference type="Proteomes" id="UP000245647"/>
    </source>
</evidence>
<evidence type="ECO:0000313" key="7">
    <source>
        <dbReference type="EMBL" id="PWG79017.1"/>
    </source>
</evidence>
<reference evidence="7 8" key="1">
    <citation type="submission" date="2018-04" db="EMBL/GenBank/DDBJ databases">
        <title>Pedobacter chongqingensis sp. nov., isolated from a rottenly hemp rope.</title>
        <authorList>
            <person name="Cai Y."/>
        </authorList>
    </citation>
    <scope>NUCLEOTIDE SEQUENCE [LARGE SCALE GENOMIC DNA]</scope>
    <source>
        <strain evidence="7 8">FJ4-8</strain>
    </source>
</reference>
<dbReference type="InterPro" id="IPR045800">
    <property type="entry name" value="HMBD"/>
</dbReference>
<proteinExistence type="inferred from homology"/>
<dbReference type="Pfam" id="PF25967">
    <property type="entry name" value="RND-MFP_C"/>
    <property type="match status" value="1"/>
</dbReference>
<dbReference type="Proteomes" id="UP000245647">
    <property type="component" value="Unassembled WGS sequence"/>
</dbReference>
<dbReference type="PROSITE" id="PS51257">
    <property type="entry name" value="PROKAR_LIPOPROTEIN"/>
    <property type="match status" value="1"/>
</dbReference>
<comment type="similarity">
    <text evidence="1">Belongs to the membrane fusion protein (MFP) (TC 8.A.1) family.</text>
</comment>
<dbReference type="InterPro" id="IPR051909">
    <property type="entry name" value="MFP_Cation_Efflux"/>
</dbReference>
<dbReference type="AlphaFoldDB" id="A0A2U2PC95"/>
<dbReference type="GO" id="GO:0015679">
    <property type="term" value="P:plasma membrane copper ion transport"/>
    <property type="evidence" value="ECO:0007669"/>
    <property type="project" value="TreeGrafter"/>
</dbReference>
<keyword evidence="2" id="KW-0813">Transport</keyword>
<dbReference type="InterPro" id="IPR058792">
    <property type="entry name" value="Beta-barrel_RND_2"/>
</dbReference>
<sequence length="392" mass="42691">MNKLIIIAILFPWLLFSACSRQKKEAASAHTHTSSEKYTCPMHPQVIQEKPGLCPICGMDLVPVKANAAEGEVSLNNEQVSLANIRTLKITVEGFSTTKVLNAKVVTDPEGSEVVSSRFAGRVEKLYVRETGVPVSVGQPLFRVYSEQLQTLQQDYLLQVKQSEAFPQERIYKDLKKAAASRLHLLGVTDVQIRELERANKTSPVITVYSKASGIIRELNISEGGYVTEGSPVIRLENYGSLWVEAELYPSEATSVKEGAPVTVTIDGYPSQTSRINFIAPELNGASQIVTARASLKNPGGMLQPGMQAQVFLSSSIKDAAMKLPLGAVIREEKGAYAWVKKGHNKFAIRTVQTGAEDDRSILVTSGLSSGDEVVVSGAYLLYSEYVLKKGV</sequence>
<dbReference type="GO" id="GO:0046872">
    <property type="term" value="F:metal ion binding"/>
    <property type="evidence" value="ECO:0007669"/>
    <property type="project" value="InterPro"/>
</dbReference>
<comment type="caution">
    <text evidence="7">The sequence shown here is derived from an EMBL/GenBank/DDBJ whole genome shotgun (WGS) entry which is preliminary data.</text>
</comment>
<dbReference type="GO" id="GO:0022857">
    <property type="term" value="F:transmembrane transporter activity"/>
    <property type="evidence" value="ECO:0007669"/>
    <property type="project" value="InterPro"/>
</dbReference>
<dbReference type="Gene3D" id="2.40.50.100">
    <property type="match status" value="1"/>
</dbReference>
<evidence type="ECO:0000259" key="6">
    <source>
        <dbReference type="Pfam" id="PF25967"/>
    </source>
</evidence>
<dbReference type="GO" id="GO:0016020">
    <property type="term" value="C:membrane"/>
    <property type="evidence" value="ECO:0007669"/>
    <property type="project" value="InterPro"/>
</dbReference>
<dbReference type="Gene3D" id="2.40.30.170">
    <property type="match status" value="1"/>
</dbReference>
<protein>
    <submittedName>
        <fullName evidence="7">Efflux RND transporter periplasmic adaptor subunit</fullName>
    </submittedName>
</protein>
<organism evidence="7 8">
    <name type="scientific">Pararcticibacter amylolyticus</name>
    <dbReference type="NCBI Taxonomy" id="2173175"/>
    <lineage>
        <taxon>Bacteria</taxon>
        <taxon>Pseudomonadati</taxon>
        <taxon>Bacteroidota</taxon>
        <taxon>Sphingobacteriia</taxon>
        <taxon>Sphingobacteriales</taxon>
        <taxon>Sphingobacteriaceae</taxon>
        <taxon>Pararcticibacter</taxon>
    </lineage>
</organism>
<evidence type="ECO:0000259" key="4">
    <source>
        <dbReference type="Pfam" id="PF25919"/>
    </source>
</evidence>
<dbReference type="Pfam" id="PF19335">
    <property type="entry name" value="HMBD"/>
    <property type="match status" value="1"/>
</dbReference>
<dbReference type="SUPFAM" id="SSF111369">
    <property type="entry name" value="HlyD-like secretion proteins"/>
    <property type="match status" value="1"/>
</dbReference>
<dbReference type="Pfam" id="PF25919">
    <property type="entry name" value="BSH_CusB"/>
    <property type="match status" value="1"/>
</dbReference>
<dbReference type="EMBL" id="QEAS01000018">
    <property type="protein sequence ID" value="PWG79017.1"/>
    <property type="molecule type" value="Genomic_DNA"/>
</dbReference>
<name>A0A2U2PC95_9SPHI</name>
<feature type="domain" description="CusB-like beta-barrel" evidence="5">
    <location>
        <begin position="242"/>
        <end position="315"/>
    </location>
</feature>